<dbReference type="Proteomes" id="UP000007148">
    <property type="component" value="Unassembled WGS sequence"/>
</dbReference>
<dbReference type="EMBL" id="CAFZ01000202">
    <property type="protein sequence ID" value="CCA73096.1"/>
    <property type="molecule type" value="Genomic_DNA"/>
</dbReference>
<dbReference type="InterPro" id="IPR027417">
    <property type="entry name" value="P-loop_NTPase"/>
</dbReference>
<dbReference type="OMA" id="AGHENCI"/>
<accession>G4TP53</accession>
<dbReference type="InterPro" id="IPR056884">
    <property type="entry name" value="NPHP3-like_N"/>
</dbReference>
<dbReference type="STRING" id="1109443.G4TP53"/>
<dbReference type="InterPro" id="IPR001680">
    <property type="entry name" value="WD40_rpt"/>
</dbReference>
<evidence type="ECO:0000313" key="6">
    <source>
        <dbReference type="EMBL" id="CCA73096.1"/>
    </source>
</evidence>
<dbReference type="InterPro" id="IPR019775">
    <property type="entry name" value="WD40_repeat_CS"/>
</dbReference>
<dbReference type="Pfam" id="PF24883">
    <property type="entry name" value="NPHP3_N"/>
    <property type="match status" value="1"/>
</dbReference>
<dbReference type="PROSITE" id="PS50837">
    <property type="entry name" value="NACHT"/>
    <property type="match status" value="1"/>
</dbReference>
<organism evidence="6 7">
    <name type="scientific">Serendipita indica (strain DSM 11827)</name>
    <name type="common">Root endophyte fungus</name>
    <name type="synonym">Piriformospora indica</name>
    <dbReference type="NCBI Taxonomy" id="1109443"/>
    <lineage>
        <taxon>Eukaryota</taxon>
        <taxon>Fungi</taxon>
        <taxon>Dikarya</taxon>
        <taxon>Basidiomycota</taxon>
        <taxon>Agaricomycotina</taxon>
        <taxon>Agaricomycetes</taxon>
        <taxon>Sebacinales</taxon>
        <taxon>Serendipitaceae</taxon>
        <taxon>Serendipita</taxon>
    </lineage>
</organism>
<dbReference type="PANTHER" id="PTHR10039:SF16">
    <property type="entry name" value="GPI INOSITOL-DEACYLASE"/>
    <property type="match status" value="1"/>
</dbReference>
<keyword evidence="4" id="KW-0732">Signal</keyword>
<dbReference type="PROSITE" id="PS50294">
    <property type="entry name" value="WD_REPEATS_REGION"/>
    <property type="match status" value="2"/>
</dbReference>
<dbReference type="InParanoid" id="G4TP53"/>
<evidence type="ECO:0000256" key="3">
    <source>
        <dbReference type="PROSITE-ProRule" id="PRU00221"/>
    </source>
</evidence>
<dbReference type="PANTHER" id="PTHR10039">
    <property type="entry name" value="AMELOGENIN"/>
    <property type="match status" value="1"/>
</dbReference>
<evidence type="ECO:0000256" key="1">
    <source>
        <dbReference type="ARBA" id="ARBA00022574"/>
    </source>
</evidence>
<evidence type="ECO:0000313" key="7">
    <source>
        <dbReference type="Proteomes" id="UP000007148"/>
    </source>
</evidence>
<dbReference type="SUPFAM" id="SSF52540">
    <property type="entry name" value="P-loop containing nucleoside triphosphate hydrolases"/>
    <property type="match status" value="1"/>
</dbReference>
<dbReference type="HOGENOM" id="CLU_000288_6_5_1"/>
<feature type="chain" id="PRO_5003468939" description="NACHT domain-containing protein" evidence="4">
    <location>
        <begin position="31"/>
        <end position="887"/>
    </location>
</feature>
<evidence type="ECO:0000256" key="4">
    <source>
        <dbReference type="SAM" id="SignalP"/>
    </source>
</evidence>
<dbReference type="PROSITE" id="PS00678">
    <property type="entry name" value="WD_REPEATS_1"/>
    <property type="match status" value="1"/>
</dbReference>
<dbReference type="OrthoDB" id="2932404at2759"/>
<sequence>MIRWSNGHREKLWMSGGVLWLCHFLPLSLPRARVLTYGYDADTQSDTCVSTQTMYRYAEGLAHALSRARKDTSRALVICHNQSLDSKCNLRHILVSTHGILFFGTPHFGVDDTFLARLKRSAPWGIKTTEIITKNLEEHSSELENIQSLYVEVSKKISSVFFCEDYAPLTNEKRPRMNVPYRSASIPGDRNATTIVLSCDHQNLVKFSDPTIDSYKTVLYHLDDRCKCAPGTVNDNWILEDKLRGPAKGGHHPSVDSEAFSVHRTCLQGTREAVLQRIQDWANTEASKKPIFWLCDIAGSGKSTVAMSVLEAWKREGTLGGYFFFSMTSNERSTIDKLCPTIARHLVQHIWNIAPYIAEVVERNPAIMHRPFDEQFRVLITGPLKRLGRRIMLVIDAIDECKSESQRKDLLDTLAKATQESVDLKIFITSRPDPVIQAVLESLSIKTKLEDRLHDVNHHDNINDIAVYVHQSLGGVLSEDQRNRLIEKANGLFIWASTACRMLNSKTTLRSPQGVYKCLLSIGGVIDDLYTLTLERTDPEDCDDILIHAGVDGSAKALVKALSSVLSEDEATNLIQFRHPTFVEFLRRCSITPPIDSHNKIYTNIANAYGQAASWCFKCLKSPTEGLKFNICQIQSCFYLNREVPNFDAKVSRFISRRLRYASSHWLFHIVETDNNWRSKLKDELRHIIRIPYILYWMEILSFTGGVPRALAGSQAVTIIPRLKEDTRRRMNEVRRFIIAFSVPIQDSAPRIYISALPFTPTRSRIHIERAGKYRNSLTVRRGLEGMYPGIPRTLRGHEGPVLTAGFSPDGLQMISGSSDRTIRLWDVATGQPLGEPLRGHKNLVNTVAFSPDGSRIVSGSSDHTIRLWDTVTGRALGKPLRGHNDW</sequence>
<name>G4TP53_SERID</name>
<keyword evidence="2" id="KW-0677">Repeat</keyword>
<dbReference type="eggNOG" id="KOG0271">
    <property type="taxonomic scope" value="Eukaryota"/>
</dbReference>
<evidence type="ECO:0000256" key="2">
    <source>
        <dbReference type="ARBA" id="ARBA00022737"/>
    </source>
</evidence>
<comment type="caution">
    <text evidence="6">The sequence shown here is derived from an EMBL/GenBank/DDBJ whole genome shotgun (WGS) entry which is preliminary data.</text>
</comment>
<protein>
    <recommendedName>
        <fullName evidence="5">NACHT domain-containing protein</fullName>
    </recommendedName>
</protein>
<dbReference type="Pfam" id="PF00400">
    <property type="entry name" value="WD40"/>
    <property type="match status" value="2"/>
</dbReference>
<proteinExistence type="predicted"/>
<dbReference type="Gene3D" id="3.40.50.300">
    <property type="entry name" value="P-loop containing nucleotide triphosphate hydrolases"/>
    <property type="match status" value="1"/>
</dbReference>
<feature type="repeat" description="WD" evidence="3">
    <location>
        <begin position="838"/>
        <end position="879"/>
    </location>
</feature>
<keyword evidence="1 3" id="KW-0853">WD repeat</keyword>
<feature type="domain" description="NACHT" evidence="5">
    <location>
        <begin position="290"/>
        <end position="433"/>
    </location>
</feature>
<dbReference type="PROSITE" id="PS50082">
    <property type="entry name" value="WD_REPEATS_2"/>
    <property type="match status" value="2"/>
</dbReference>
<dbReference type="SMART" id="SM00320">
    <property type="entry name" value="WD40"/>
    <property type="match status" value="2"/>
</dbReference>
<dbReference type="AlphaFoldDB" id="G4TP53"/>
<gene>
    <name evidence="6" type="ORF">PIIN_07050</name>
</gene>
<feature type="repeat" description="WD" evidence="3">
    <location>
        <begin position="795"/>
        <end position="836"/>
    </location>
</feature>
<dbReference type="SUPFAM" id="SSF50978">
    <property type="entry name" value="WD40 repeat-like"/>
    <property type="match status" value="1"/>
</dbReference>
<dbReference type="InterPro" id="IPR015943">
    <property type="entry name" value="WD40/YVTN_repeat-like_dom_sf"/>
</dbReference>
<reference evidence="6 7" key="1">
    <citation type="journal article" date="2011" name="PLoS Pathog.">
        <title>Endophytic Life Strategies Decoded by Genome and Transcriptome Analyses of the Mutualistic Root Symbiont Piriformospora indica.</title>
        <authorList>
            <person name="Zuccaro A."/>
            <person name="Lahrmann U."/>
            <person name="Guldener U."/>
            <person name="Langen G."/>
            <person name="Pfiffi S."/>
            <person name="Biedenkopf D."/>
            <person name="Wong P."/>
            <person name="Samans B."/>
            <person name="Grimm C."/>
            <person name="Basiewicz M."/>
            <person name="Murat C."/>
            <person name="Martin F."/>
            <person name="Kogel K.H."/>
        </authorList>
    </citation>
    <scope>NUCLEOTIDE SEQUENCE [LARGE SCALE GENOMIC DNA]</scope>
    <source>
        <strain evidence="6 7">DSM 11827</strain>
    </source>
</reference>
<dbReference type="Gene3D" id="2.130.10.10">
    <property type="entry name" value="YVTN repeat-like/Quinoprotein amine dehydrogenase"/>
    <property type="match status" value="1"/>
</dbReference>
<dbReference type="InterPro" id="IPR036322">
    <property type="entry name" value="WD40_repeat_dom_sf"/>
</dbReference>
<keyword evidence="7" id="KW-1185">Reference proteome</keyword>
<feature type="non-terminal residue" evidence="6">
    <location>
        <position position="1"/>
    </location>
</feature>
<evidence type="ECO:0000259" key="5">
    <source>
        <dbReference type="PROSITE" id="PS50837"/>
    </source>
</evidence>
<feature type="signal peptide" evidence="4">
    <location>
        <begin position="1"/>
        <end position="30"/>
    </location>
</feature>
<dbReference type="InterPro" id="IPR007111">
    <property type="entry name" value="NACHT_NTPase"/>
</dbReference>